<organism evidence="3 4">
    <name type="scientific">Mycobacterium lehmannii</name>
    <dbReference type="NCBI Taxonomy" id="2048550"/>
    <lineage>
        <taxon>Bacteria</taxon>
        <taxon>Bacillati</taxon>
        <taxon>Actinomycetota</taxon>
        <taxon>Actinomycetes</taxon>
        <taxon>Mycobacteriales</taxon>
        <taxon>Mycobacteriaceae</taxon>
        <taxon>Mycobacterium</taxon>
    </lineage>
</organism>
<gene>
    <name evidence="3" type="ORF">AU192_23805</name>
</gene>
<protein>
    <submittedName>
        <fullName evidence="3">TenA family transcriptional regulator</fullName>
    </submittedName>
</protein>
<evidence type="ECO:0000313" key="3">
    <source>
        <dbReference type="EMBL" id="KUI18862.1"/>
    </source>
</evidence>
<dbReference type="EMBL" id="LQIR01000010">
    <property type="protein sequence ID" value="KUI18862.1"/>
    <property type="molecule type" value="Genomic_DNA"/>
</dbReference>
<proteinExistence type="predicted"/>
<evidence type="ECO:0000256" key="1">
    <source>
        <dbReference type="ARBA" id="ARBA00004948"/>
    </source>
</evidence>
<evidence type="ECO:0000313" key="4">
    <source>
        <dbReference type="Proteomes" id="UP000053707"/>
    </source>
</evidence>
<dbReference type="InterPro" id="IPR016084">
    <property type="entry name" value="Haem_Oase-like_multi-hlx"/>
</dbReference>
<dbReference type="PANTHER" id="PTHR43198">
    <property type="entry name" value="BIFUNCTIONAL TH2 PROTEIN"/>
    <property type="match status" value="1"/>
</dbReference>
<keyword evidence="4" id="KW-1185">Reference proteome</keyword>
<comment type="pathway">
    <text evidence="1">Cofactor biosynthesis; thiamine diphosphate biosynthesis.</text>
</comment>
<dbReference type="AlphaFoldDB" id="A0A101AA19"/>
<dbReference type="InterPro" id="IPR004305">
    <property type="entry name" value="Thiaminase-2/PQQC"/>
</dbReference>
<evidence type="ECO:0000259" key="2">
    <source>
        <dbReference type="Pfam" id="PF03070"/>
    </source>
</evidence>
<dbReference type="InterPro" id="IPR050967">
    <property type="entry name" value="Thiamine_Salvage_TenA"/>
</dbReference>
<sequence length="208" mass="22206">MSLAAQLWTENADVVAEVLANPFVRGIGDGSLDRDLFAGYIAQDAFFLESFARAYGLALSRSADTATLLTFADLLAGVRDELGLHASYAASWGIDMAGVEPAAATLAYTEFLLATAATADVGVVCAAMTPCMRLYAHVGVTLDAETAGPYAQWVQTYADPGFDEVASLLERLLDQQAVDVSAARVAYRRAMRLELAFFDAAFKRGDQT</sequence>
<feature type="domain" description="Thiaminase-2/PQQC" evidence="2">
    <location>
        <begin position="22"/>
        <end position="201"/>
    </location>
</feature>
<dbReference type="Pfam" id="PF03070">
    <property type="entry name" value="TENA_THI-4"/>
    <property type="match status" value="1"/>
</dbReference>
<dbReference type="Gene3D" id="1.20.910.10">
    <property type="entry name" value="Heme oxygenase-like"/>
    <property type="match status" value="1"/>
</dbReference>
<accession>A0A101AA19</accession>
<dbReference type="SUPFAM" id="SSF48613">
    <property type="entry name" value="Heme oxygenase-like"/>
    <property type="match status" value="1"/>
</dbReference>
<dbReference type="Proteomes" id="UP000053707">
    <property type="component" value="Unassembled WGS sequence"/>
</dbReference>
<comment type="caution">
    <text evidence="3">The sequence shown here is derived from an EMBL/GenBank/DDBJ whole genome shotgun (WGS) entry which is preliminary data.</text>
</comment>
<dbReference type="RefSeq" id="WP_064395149.1">
    <property type="nucleotide sequence ID" value="NZ_LQIR01000010.1"/>
</dbReference>
<dbReference type="PANTHER" id="PTHR43198:SF2">
    <property type="entry name" value="SI:CH1073-67J19.1-RELATED"/>
    <property type="match status" value="1"/>
</dbReference>
<dbReference type="CDD" id="cd19368">
    <property type="entry name" value="TenA_C_AtTH2-like"/>
    <property type="match status" value="1"/>
</dbReference>
<reference evidence="3 4" key="1">
    <citation type="submission" date="2016-01" db="EMBL/GenBank/DDBJ databases">
        <authorList>
            <consortium name="TB Trials Study Group"/>
            <person name="Sutton G."/>
            <person name="Brinkac L."/>
            <person name="Sanka R."/>
            <person name="Adams M."/>
            <person name="Lau E.L."/>
            <person name="Macaden R."/>
            <person name="Grewal H.M.S."/>
        </authorList>
    </citation>
    <scope>NUCLEOTIDE SEQUENCE [LARGE SCALE GENOMIC DNA]</scope>
    <source>
        <strain evidence="3 4">IS-1744</strain>
    </source>
</reference>
<name>A0A101AA19_9MYCO</name>
<dbReference type="GO" id="GO:0005829">
    <property type="term" value="C:cytosol"/>
    <property type="evidence" value="ECO:0007669"/>
    <property type="project" value="TreeGrafter"/>
</dbReference>